<dbReference type="InterPro" id="IPR011992">
    <property type="entry name" value="EF-hand-dom_pair"/>
</dbReference>
<dbReference type="PANTHER" id="PTHR23104">
    <property type="entry name" value="MULTIPLE COAGULATION FACTOR DEFICIENCY PROTEIN 2 NEURAL STEM CELL DERIVED NEURONAL SURVIVAL PROTEIN"/>
    <property type="match status" value="1"/>
</dbReference>
<dbReference type="PANTHER" id="PTHR23104:SF1">
    <property type="entry name" value="EF-HAND DOMAIN-CONTAINING PROTEIN"/>
    <property type="match status" value="1"/>
</dbReference>
<dbReference type="AlphaFoldDB" id="A0AAN7V9M7"/>
<keyword evidence="6" id="KW-1185">Reference proteome</keyword>
<evidence type="ECO:0000313" key="5">
    <source>
        <dbReference type="EMBL" id="KAK5643572.1"/>
    </source>
</evidence>
<comment type="caution">
    <text evidence="5">The sequence shown here is derived from an EMBL/GenBank/DDBJ whole genome shotgun (WGS) entry which is preliminary data.</text>
</comment>
<dbReference type="Gene3D" id="1.10.238.10">
    <property type="entry name" value="EF-hand"/>
    <property type="match status" value="1"/>
</dbReference>
<evidence type="ECO:0000256" key="3">
    <source>
        <dbReference type="ARBA" id="ARBA00022837"/>
    </source>
</evidence>
<dbReference type="PROSITE" id="PS00018">
    <property type="entry name" value="EF_HAND_1"/>
    <property type="match status" value="1"/>
</dbReference>
<dbReference type="Proteomes" id="UP001329430">
    <property type="component" value="Chromosome 5"/>
</dbReference>
<accession>A0AAN7V9M7</accession>
<proteinExistence type="predicted"/>
<dbReference type="InterPro" id="IPR018247">
    <property type="entry name" value="EF_Hand_1_Ca_BS"/>
</dbReference>
<evidence type="ECO:0008006" key="7">
    <source>
        <dbReference type="Google" id="ProtNLM"/>
    </source>
</evidence>
<protein>
    <recommendedName>
        <fullName evidence="7">Multiple coagulation factor deficiency protein 2</fullName>
    </recommendedName>
</protein>
<keyword evidence="3" id="KW-0106">Calcium</keyword>
<keyword evidence="2" id="KW-0677">Repeat</keyword>
<evidence type="ECO:0000256" key="1">
    <source>
        <dbReference type="ARBA" id="ARBA00022729"/>
    </source>
</evidence>
<keyword evidence="1 4" id="KW-0732">Signal</keyword>
<feature type="signal peptide" evidence="4">
    <location>
        <begin position="1"/>
        <end position="15"/>
    </location>
</feature>
<feature type="chain" id="PRO_5043039152" description="Multiple coagulation factor deficiency protein 2" evidence="4">
    <location>
        <begin position="16"/>
        <end position="174"/>
    </location>
</feature>
<evidence type="ECO:0000256" key="2">
    <source>
        <dbReference type="ARBA" id="ARBA00022737"/>
    </source>
</evidence>
<evidence type="ECO:0000256" key="4">
    <source>
        <dbReference type="SAM" id="SignalP"/>
    </source>
</evidence>
<dbReference type="InterPro" id="IPR052110">
    <property type="entry name" value="MCFD2-like"/>
</dbReference>
<gene>
    <name evidence="5" type="ORF">RI129_007417</name>
</gene>
<organism evidence="5 6">
    <name type="scientific">Pyrocoelia pectoralis</name>
    <dbReference type="NCBI Taxonomy" id="417401"/>
    <lineage>
        <taxon>Eukaryota</taxon>
        <taxon>Metazoa</taxon>
        <taxon>Ecdysozoa</taxon>
        <taxon>Arthropoda</taxon>
        <taxon>Hexapoda</taxon>
        <taxon>Insecta</taxon>
        <taxon>Pterygota</taxon>
        <taxon>Neoptera</taxon>
        <taxon>Endopterygota</taxon>
        <taxon>Coleoptera</taxon>
        <taxon>Polyphaga</taxon>
        <taxon>Elateriformia</taxon>
        <taxon>Elateroidea</taxon>
        <taxon>Lampyridae</taxon>
        <taxon>Lampyrinae</taxon>
        <taxon>Pyrocoelia</taxon>
    </lineage>
</organism>
<sequence length="174" mass="20200">MIKFIVIVIFGTVTAISRGPHHPRGEKVVKHHVHYTPSRVSNPKKITQDEELLHDTAHLEEHLEDLVDISKMNEEELDFFYFQVHDSDKNSKLDGLEMLQAIHHTAHNFEYTKGETIDKDEDFQYYVELIDRVLVEDDTDRDGFLSYPEYIAGRKKDVEIPNAEVPQISDVKAL</sequence>
<name>A0AAN7V9M7_9COLE</name>
<evidence type="ECO:0000313" key="6">
    <source>
        <dbReference type="Proteomes" id="UP001329430"/>
    </source>
</evidence>
<dbReference type="EMBL" id="JAVRBK010000005">
    <property type="protein sequence ID" value="KAK5643572.1"/>
    <property type="molecule type" value="Genomic_DNA"/>
</dbReference>
<reference evidence="5 6" key="1">
    <citation type="journal article" date="2024" name="Insects">
        <title>An Improved Chromosome-Level Genome Assembly of the Firefly Pyrocoelia pectoralis.</title>
        <authorList>
            <person name="Fu X."/>
            <person name="Meyer-Rochow V.B."/>
            <person name="Ballantyne L."/>
            <person name="Zhu X."/>
        </authorList>
    </citation>
    <scope>NUCLEOTIDE SEQUENCE [LARGE SCALE GENOMIC DNA]</scope>
    <source>
        <strain evidence="5">XCY_ONT2</strain>
    </source>
</reference>
<dbReference type="SUPFAM" id="SSF47473">
    <property type="entry name" value="EF-hand"/>
    <property type="match status" value="1"/>
</dbReference>